<dbReference type="EMBL" id="CAFBQP010000010">
    <property type="protein sequence ID" value="CAB5054979.1"/>
    <property type="molecule type" value="Genomic_DNA"/>
</dbReference>
<evidence type="ECO:0000313" key="3">
    <source>
        <dbReference type="EMBL" id="CAB5054979.1"/>
    </source>
</evidence>
<gene>
    <name evidence="2" type="ORF">UFOPK2806_00835</name>
    <name evidence="3" type="ORF">UFOPK4306_00368</name>
</gene>
<proteinExistence type="predicted"/>
<dbReference type="AlphaFoldDB" id="A0A6J6TLS1"/>
<feature type="region of interest" description="Disordered" evidence="1">
    <location>
        <begin position="55"/>
        <end position="116"/>
    </location>
</feature>
<protein>
    <submittedName>
        <fullName evidence="2">Unannotated protein</fullName>
    </submittedName>
</protein>
<reference evidence="2" key="1">
    <citation type="submission" date="2020-05" db="EMBL/GenBank/DDBJ databases">
        <authorList>
            <person name="Chiriac C."/>
            <person name="Salcher M."/>
            <person name="Ghai R."/>
            <person name="Kavagutti S V."/>
        </authorList>
    </citation>
    <scope>NUCLEOTIDE SEQUENCE</scope>
</reference>
<evidence type="ECO:0000256" key="1">
    <source>
        <dbReference type="SAM" id="MobiDB-lite"/>
    </source>
</evidence>
<evidence type="ECO:0000313" key="2">
    <source>
        <dbReference type="EMBL" id="CAB4748048.1"/>
    </source>
</evidence>
<dbReference type="EMBL" id="CAEZYY010000008">
    <property type="protein sequence ID" value="CAB4748048.1"/>
    <property type="molecule type" value="Genomic_DNA"/>
</dbReference>
<sequence length="116" mass="11626">MPTYVYKFIESGETIEVQQAFTDATLTELAHPNDGVVRAVKKVFQPVGVTFKGTGFYKTDSRGKSTSTAATTKSETASGSDSTGSSPSSGSSGSESASPAPAAAPATTPASTPAAG</sequence>
<feature type="compositionally biased region" description="Low complexity" evidence="1">
    <location>
        <begin position="64"/>
        <end position="116"/>
    </location>
</feature>
<organism evidence="2">
    <name type="scientific">freshwater metagenome</name>
    <dbReference type="NCBI Taxonomy" id="449393"/>
    <lineage>
        <taxon>unclassified sequences</taxon>
        <taxon>metagenomes</taxon>
        <taxon>ecological metagenomes</taxon>
    </lineage>
</organism>
<accession>A0A6J6TLS1</accession>
<name>A0A6J6TLS1_9ZZZZ</name>